<dbReference type="InterPro" id="IPR052969">
    <property type="entry name" value="Thr-specific_kinase-like"/>
</dbReference>
<dbReference type="InterPro" id="IPR036465">
    <property type="entry name" value="vWFA_dom_sf"/>
</dbReference>
<protein>
    <submittedName>
        <fullName evidence="5">von Willebrand factor A</fullName>
    </submittedName>
</protein>
<comment type="subcellular location">
    <subcellularLocation>
        <location evidence="1">Secreted</location>
    </subcellularLocation>
</comment>
<dbReference type="InterPro" id="IPR056861">
    <property type="entry name" value="HMCN1-like_VWA"/>
</dbReference>
<evidence type="ECO:0000256" key="3">
    <source>
        <dbReference type="ARBA" id="ARBA00022729"/>
    </source>
</evidence>
<dbReference type="Pfam" id="PF25106">
    <property type="entry name" value="VWA_4"/>
    <property type="match status" value="1"/>
</dbReference>
<organism evidence="5 6">
    <name type="scientific">Brachyspira murdochii</name>
    <dbReference type="NCBI Taxonomy" id="84378"/>
    <lineage>
        <taxon>Bacteria</taxon>
        <taxon>Pseudomonadati</taxon>
        <taxon>Spirochaetota</taxon>
        <taxon>Spirochaetia</taxon>
        <taxon>Brachyspirales</taxon>
        <taxon>Brachyspiraceae</taxon>
        <taxon>Brachyspira</taxon>
    </lineage>
</organism>
<dbReference type="Proteomes" id="UP000238924">
    <property type="component" value="Unassembled WGS sequence"/>
</dbReference>
<dbReference type="RefSeq" id="WP_104618869.1">
    <property type="nucleotide sequence ID" value="NZ_JJMJ01000181.1"/>
</dbReference>
<dbReference type="InterPro" id="IPR002035">
    <property type="entry name" value="VWF_A"/>
</dbReference>
<gene>
    <name evidence="5" type="ORF">DJ52_10930</name>
</gene>
<keyword evidence="2" id="KW-0964">Secreted</keyword>
<dbReference type="Gene3D" id="3.40.50.410">
    <property type="entry name" value="von Willebrand factor, type A domain"/>
    <property type="match status" value="1"/>
</dbReference>
<dbReference type="PROSITE" id="PS50234">
    <property type="entry name" value="VWFA"/>
    <property type="match status" value="1"/>
</dbReference>
<evidence type="ECO:0000259" key="4">
    <source>
        <dbReference type="PROSITE" id="PS50234"/>
    </source>
</evidence>
<feature type="domain" description="VWFA" evidence="4">
    <location>
        <begin position="385"/>
        <end position="542"/>
    </location>
</feature>
<keyword evidence="6" id="KW-1185">Reference proteome</keyword>
<dbReference type="PANTHER" id="PTHR47763">
    <property type="entry name" value="ALPHA-PROTEIN KINASE VWKA"/>
    <property type="match status" value="1"/>
</dbReference>
<evidence type="ECO:0000256" key="1">
    <source>
        <dbReference type="ARBA" id="ARBA00004613"/>
    </source>
</evidence>
<evidence type="ECO:0000256" key="2">
    <source>
        <dbReference type="ARBA" id="ARBA00022525"/>
    </source>
</evidence>
<dbReference type="SUPFAM" id="SSF53300">
    <property type="entry name" value="vWA-like"/>
    <property type="match status" value="1"/>
</dbReference>
<sequence length="542" mass="62008">MRNIRYKYLFVILSVVFITTLENLYSQSYALRVTEDDVAVTHLINGYQIYIRRKPNVAGYRLLLRLPNGETSYLYINNTGSSNAVINIRNTDFHNTLGEVFQAFIPDTLYLNSRNANSVFILRDNINVILESYDANNNKLLDSEIVLRINDEHQSSATITLRNVEKEGDLYAFYLYYSGGDNGKYAFYVREGKTNNSYKLINTSFGSTVNDDNSAVVLEDTFNRELGKKLYIKAYFKQLPEDRYLSFNVFNTKGESFTYPIDYCLETTNVKKETLPPQMPSGGREGPVQIRPADNSNRVIEQSTNTMIVKKDAPISNDEEIKILSSANVIKKEEPKKNHYYDGEAMETLINASKAFNTPNNYADDTDALTKSIKNVIRKYEGSIDLVIVLDTTESMHPYLKAVKRDIRGVVRDLFDNNKGSRIGFLLYRDVKDTYFTKRIELSDNINTINREVNYFYAAGGGDKAEPMYEAIQEALEKFDYINEKKLLIVVTDAPAKVIGRADLALNTKTAKEKGIIIEFILTSEIEEEEDTSDDYLYYFSF</sequence>
<dbReference type="EMBL" id="JJMJ01000181">
    <property type="protein sequence ID" value="PPS21426.1"/>
    <property type="molecule type" value="Genomic_DNA"/>
</dbReference>
<name>A0ABX5B4B1_9SPIR</name>
<evidence type="ECO:0000313" key="6">
    <source>
        <dbReference type="Proteomes" id="UP000238924"/>
    </source>
</evidence>
<dbReference type="PANTHER" id="PTHR47763:SF1">
    <property type="entry name" value="DUF659 DOMAIN-CONTAINING PROTEIN"/>
    <property type="match status" value="1"/>
</dbReference>
<keyword evidence="3" id="KW-0732">Signal</keyword>
<reference evidence="5 6" key="1">
    <citation type="submission" date="2014-04" db="EMBL/GenBank/DDBJ databases">
        <title>Whole genome sequence of 'Brachyspira hampsonii' D13-03603F2.</title>
        <authorList>
            <person name="Patterson A.H."/>
            <person name="Chaban B."/>
            <person name="Fernando C."/>
            <person name="Harding J.C."/>
            <person name="Hill J.E."/>
        </authorList>
    </citation>
    <scope>NUCLEOTIDE SEQUENCE [LARGE SCALE GENOMIC DNA]</scope>
    <source>
        <strain evidence="5 6">D13-03603F2</strain>
    </source>
</reference>
<proteinExistence type="predicted"/>
<accession>A0ABX5B4B1</accession>
<evidence type="ECO:0000313" key="5">
    <source>
        <dbReference type="EMBL" id="PPS21426.1"/>
    </source>
</evidence>
<comment type="caution">
    <text evidence="5">The sequence shown here is derived from an EMBL/GenBank/DDBJ whole genome shotgun (WGS) entry which is preliminary data.</text>
</comment>
<dbReference type="CDD" id="cd00198">
    <property type="entry name" value="vWFA"/>
    <property type="match status" value="1"/>
</dbReference>